<evidence type="ECO:0000313" key="8">
    <source>
        <dbReference type="EMBL" id="VAW10231.1"/>
    </source>
</evidence>
<organism evidence="8">
    <name type="scientific">hydrothermal vent metagenome</name>
    <dbReference type="NCBI Taxonomy" id="652676"/>
    <lineage>
        <taxon>unclassified sequences</taxon>
        <taxon>metagenomes</taxon>
        <taxon>ecological metagenomes</taxon>
    </lineage>
</organism>
<protein>
    <submittedName>
        <fullName evidence="8">ABC transporter, fused permease protein</fullName>
    </submittedName>
</protein>
<gene>
    <name evidence="8" type="ORF">MNBD_ALPHA09-611</name>
</gene>
<feature type="transmembrane region" description="Helical" evidence="6">
    <location>
        <begin position="20"/>
        <end position="40"/>
    </location>
</feature>
<feature type="transmembrane region" description="Helical" evidence="6">
    <location>
        <begin position="745"/>
        <end position="770"/>
    </location>
</feature>
<dbReference type="GO" id="GO:0044874">
    <property type="term" value="P:lipoprotein localization to outer membrane"/>
    <property type="evidence" value="ECO:0007669"/>
    <property type="project" value="TreeGrafter"/>
</dbReference>
<feature type="transmembrane region" description="Helical" evidence="6">
    <location>
        <begin position="702"/>
        <end position="725"/>
    </location>
</feature>
<feature type="transmembrane region" description="Helical" evidence="6">
    <location>
        <begin position="429"/>
        <end position="454"/>
    </location>
</feature>
<dbReference type="Pfam" id="PF02687">
    <property type="entry name" value="FtsX"/>
    <property type="match status" value="2"/>
</dbReference>
<dbReference type="PANTHER" id="PTHR30489">
    <property type="entry name" value="LIPOPROTEIN-RELEASING SYSTEM TRANSMEMBRANE PROTEIN LOLE"/>
    <property type="match status" value="1"/>
</dbReference>
<proteinExistence type="predicted"/>
<comment type="subcellular location">
    <subcellularLocation>
        <location evidence="1">Cell membrane</location>
        <topology evidence="1">Multi-pass membrane protein</topology>
    </subcellularLocation>
</comment>
<sequence length="787" mass="85604">MTALNRKLWRDLAHIWPQALAIALVMAAGVATLILAQGAYQSLFETREAYYERYRFADVFASAKRAPQALVAEIERIPGVAAAEGRVLGSALLDMPAMMEPATAQLVSLPENGPPRLNVLFIRKGRLPNAWVRDEVAVSNAFAVAHGLELGATIKAVMGGHARQLKVVGIADSPEFIYTLGFGELMPDDRRTAILWMPRPELAAAFDLDGAFNNVTVKRLRGAGEAEIIDRLDALLKPYGGRGAYRRKDQLSNAFINSELNALRAMSVVLPPIFLAVAAFLINMTLARMIAMEREQIGLLKALGYGNAAIGWHYVKFALVIAVLGLVMGGLGGWWMGRGLTELYGDFFKFPFLYFTRSPEPYIISTIVALAATSLGAVMAVGKAVRLAPAVAMQPPAPPRYRRLAPGLVPYLPKISQLSMMIVRQLVRWPVRAALTTLGVSLSIAILLSSLFFYDAIEYMIDITFFQADRQDATIMFTEPRPLSVIQAVGALPGVMVVEPRRVVSIHIRNGNIERRTTLTGKPPRTDLSRVLDGNLTVVRPDAAGVILAAKLAEVLGVAAGDRVEIEVLEGRGHTYDLPVVDINTSYIGMGALMEFEALNALLLDGPLVSSVDISIDAAKQDRLYAAIKTVPSLSGIGLQKKALANFRATLAENINLMTTVYLVLAGLIAFGVVYNTARIRLSERGRELASLRVLGFTRSEIYWVLFGEFVILVLAAVPLGWVLGYGLAYTVIQGFDSELYQIPLVILPATYAKASLVVLAAAAVSAVLLRLRTDRLDLIAVLKTRE</sequence>
<dbReference type="InterPro" id="IPR051447">
    <property type="entry name" value="Lipoprotein-release_system"/>
</dbReference>
<dbReference type="GO" id="GO:0098797">
    <property type="term" value="C:plasma membrane protein complex"/>
    <property type="evidence" value="ECO:0007669"/>
    <property type="project" value="TreeGrafter"/>
</dbReference>
<dbReference type="EMBL" id="UOEM01000008">
    <property type="protein sequence ID" value="VAW10231.1"/>
    <property type="molecule type" value="Genomic_DNA"/>
</dbReference>
<evidence type="ECO:0000256" key="3">
    <source>
        <dbReference type="ARBA" id="ARBA00022692"/>
    </source>
</evidence>
<keyword evidence="2" id="KW-1003">Cell membrane</keyword>
<keyword evidence="5 6" id="KW-0472">Membrane</keyword>
<feature type="transmembrane region" description="Helical" evidence="6">
    <location>
        <begin position="312"/>
        <end position="336"/>
    </location>
</feature>
<reference evidence="8" key="1">
    <citation type="submission" date="2018-06" db="EMBL/GenBank/DDBJ databases">
        <authorList>
            <person name="Zhirakovskaya E."/>
        </authorList>
    </citation>
    <scope>NUCLEOTIDE SEQUENCE</scope>
</reference>
<dbReference type="PANTHER" id="PTHR30489:SF0">
    <property type="entry name" value="LIPOPROTEIN-RELEASING SYSTEM TRANSMEMBRANE PROTEIN LOLE"/>
    <property type="match status" value="1"/>
</dbReference>
<accession>A0A3B0SV28</accession>
<feature type="transmembrane region" description="Helical" evidence="6">
    <location>
        <begin position="657"/>
        <end position="678"/>
    </location>
</feature>
<evidence type="ECO:0000256" key="6">
    <source>
        <dbReference type="SAM" id="Phobius"/>
    </source>
</evidence>
<evidence type="ECO:0000256" key="4">
    <source>
        <dbReference type="ARBA" id="ARBA00022989"/>
    </source>
</evidence>
<dbReference type="InterPro" id="IPR003838">
    <property type="entry name" value="ABC3_permease_C"/>
</dbReference>
<evidence type="ECO:0000259" key="7">
    <source>
        <dbReference type="Pfam" id="PF02687"/>
    </source>
</evidence>
<keyword evidence="3 6" id="KW-0812">Transmembrane</keyword>
<feature type="domain" description="ABC3 transporter permease C-terminal" evidence="7">
    <location>
        <begin position="662"/>
        <end position="773"/>
    </location>
</feature>
<evidence type="ECO:0000256" key="2">
    <source>
        <dbReference type="ARBA" id="ARBA00022475"/>
    </source>
</evidence>
<name>A0A3B0SV28_9ZZZZ</name>
<dbReference type="AlphaFoldDB" id="A0A3B0SV28"/>
<evidence type="ECO:0000256" key="5">
    <source>
        <dbReference type="ARBA" id="ARBA00023136"/>
    </source>
</evidence>
<evidence type="ECO:0000256" key="1">
    <source>
        <dbReference type="ARBA" id="ARBA00004651"/>
    </source>
</evidence>
<feature type="domain" description="ABC3 transporter permease C-terminal" evidence="7">
    <location>
        <begin position="273"/>
        <end position="388"/>
    </location>
</feature>
<feature type="transmembrane region" description="Helical" evidence="6">
    <location>
        <begin position="269"/>
        <end position="291"/>
    </location>
</feature>
<keyword evidence="4 6" id="KW-1133">Transmembrane helix</keyword>
<feature type="transmembrane region" description="Helical" evidence="6">
    <location>
        <begin position="362"/>
        <end position="381"/>
    </location>
</feature>